<accession>A0A367EXL9</accession>
<gene>
    <name evidence="1" type="ORF">DQ384_35610</name>
</gene>
<dbReference type="RefSeq" id="WP_114033278.1">
    <property type="nucleotide sequence ID" value="NZ_QOIL01000028.1"/>
</dbReference>
<comment type="caution">
    <text evidence="1">The sequence shown here is derived from an EMBL/GenBank/DDBJ whole genome shotgun (WGS) entry which is preliminary data.</text>
</comment>
<name>A0A367EXL9_9ACTN</name>
<evidence type="ECO:0000313" key="1">
    <source>
        <dbReference type="EMBL" id="RCG22439.1"/>
    </source>
</evidence>
<keyword evidence="2" id="KW-1185">Reference proteome</keyword>
<evidence type="ECO:0000313" key="2">
    <source>
        <dbReference type="Proteomes" id="UP000253094"/>
    </source>
</evidence>
<reference evidence="1 2" key="1">
    <citation type="submission" date="2018-06" db="EMBL/GenBank/DDBJ databases">
        <title>Sphaerisporangium craniellae sp. nov., isolated from a marine sponge in the South China Sea.</title>
        <authorList>
            <person name="Li L."/>
        </authorList>
    </citation>
    <scope>NUCLEOTIDE SEQUENCE [LARGE SCALE GENOMIC DNA]</scope>
    <source>
        <strain evidence="1 2">CCTCC AA 208026</strain>
    </source>
</reference>
<dbReference type="OrthoDB" id="9975173at2"/>
<proteinExistence type="predicted"/>
<dbReference type="AlphaFoldDB" id="A0A367EXL9"/>
<dbReference type="Proteomes" id="UP000253094">
    <property type="component" value="Unassembled WGS sequence"/>
</dbReference>
<sequence length="79" mass="8441">MAVELTQILSREVVAGVATMDVPTEEGTISARMVVQDITGIDRETGQDRRLLIIFDPDGVEAMADALRQAAAKAKAPES</sequence>
<organism evidence="1 2">
    <name type="scientific">Sphaerisporangium album</name>
    <dbReference type="NCBI Taxonomy" id="509200"/>
    <lineage>
        <taxon>Bacteria</taxon>
        <taxon>Bacillati</taxon>
        <taxon>Actinomycetota</taxon>
        <taxon>Actinomycetes</taxon>
        <taxon>Streptosporangiales</taxon>
        <taxon>Streptosporangiaceae</taxon>
        <taxon>Sphaerisporangium</taxon>
    </lineage>
</organism>
<dbReference type="EMBL" id="QOIL01000028">
    <property type="protein sequence ID" value="RCG22439.1"/>
    <property type="molecule type" value="Genomic_DNA"/>
</dbReference>
<protein>
    <submittedName>
        <fullName evidence="1">Uncharacterized protein</fullName>
    </submittedName>
</protein>